<dbReference type="PANTHER" id="PTHR13504:SF38">
    <property type="entry name" value="FIDO DOMAIN-CONTAINING PROTEIN"/>
    <property type="match status" value="1"/>
</dbReference>
<proteinExistence type="predicted"/>
<dbReference type="PANTHER" id="PTHR13504">
    <property type="entry name" value="FIDO DOMAIN-CONTAINING PROTEIN DDB_G0283145"/>
    <property type="match status" value="1"/>
</dbReference>
<comment type="caution">
    <text evidence="5">The sequence shown here is derived from an EMBL/GenBank/DDBJ whole genome shotgun (WGS) entry which is preliminary data.</text>
</comment>
<dbReference type="InterPro" id="IPR036388">
    <property type="entry name" value="WH-like_DNA-bd_sf"/>
</dbReference>
<protein>
    <submittedName>
        <fullName evidence="5">Fic family protein</fullName>
    </submittedName>
</protein>
<gene>
    <name evidence="5" type="ORF">UV61_C0027G0006</name>
</gene>
<dbReference type="STRING" id="1618446.UV61_C0027G0006"/>
<reference evidence="5" key="1">
    <citation type="journal article" date="2015" name="Nature">
        <title>rRNA introns, odd ribosomes, and small enigmatic genomes across a large radiation of phyla.</title>
        <authorList>
            <person name="Brown C.T."/>
            <person name="Hug L.A."/>
            <person name="Thomas B.C."/>
            <person name="Sharon I."/>
            <person name="Castelle C.J."/>
            <person name="Singh A."/>
            <person name="Wilkins M.J."/>
            <person name="Williams K.H."/>
            <person name="Banfield J.F."/>
        </authorList>
    </citation>
    <scope>NUCLEOTIDE SEQUENCE [LARGE SCALE GENOMIC DNA]</scope>
</reference>
<accession>A0A0G1CGM7</accession>
<dbReference type="InterPro" id="IPR036390">
    <property type="entry name" value="WH_DNA-bd_sf"/>
</dbReference>
<evidence type="ECO:0000256" key="3">
    <source>
        <dbReference type="PIRSR" id="PIRSR640198-3"/>
    </source>
</evidence>
<dbReference type="GO" id="GO:0005524">
    <property type="term" value="F:ATP binding"/>
    <property type="evidence" value="ECO:0007669"/>
    <property type="project" value="UniProtKB-KW"/>
</dbReference>
<dbReference type="InterPro" id="IPR040198">
    <property type="entry name" value="Fido_containing"/>
</dbReference>
<dbReference type="Proteomes" id="UP000034050">
    <property type="component" value="Unassembled WGS sequence"/>
</dbReference>
<dbReference type="SUPFAM" id="SSF140931">
    <property type="entry name" value="Fic-like"/>
    <property type="match status" value="1"/>
</dbReference>
<feature type="binding site" evidence="2">
    <location>
        <begin position="133"/>
        <end position="145"/>
    </location>
    <ligand>
        <name>ATP</name>
        <dbReference type="ChEBI" id="CHEBI:30616"/>
    </ligand>
</feature>
<sequence>MYQPKFAFTPALINHLTAIERLYGQLISERLIPSLSLKLTEENKILATHYSTSIEGNPLSPREVTNILLDDSIPTTKSEKEVKNYFDALNHVSVLAMQRKTLSTSLVLDLHRFVMREIDKKQPGRFRDSGVIVGHRNLSGLVVKHNPPAHNKEAIKSRLEDLFDYLNRPSDLSPLIQAGILHHEVAYIHPFYDGNGRVTRLLTAYYLLLHGYEVTKYFILDDYYDLDRLEYSDKLHSADTGNKTKWIEYFLEGIAHSLKAALERIHDLTERQIESIKGDKRVLVTRREEEVLQIVVELKKIKTQDVVKRLQVSRQQAQSLLHNLVEKEILERVGITKSSYYQLKSQRI</sequence>
<evidence type="ECO:0000313" key="5">
    <source>
        <dbReference type="EMBL" id="KKS84609.1"/>
    </source>
</evidence>
<dbReference type="AlphaFoldDB" id="A0A0G1CGM7"/>
<keyword evidence="2" id="KW-0547">Nucleotide-binding</keyword>
<dbReference type="InterPro" id="IPR003812">
    <property type="entry name" value="Fido"/>
</dbReference>
<dbReference type="PROSITE" id="PS51459">
    <property type="entry name" value="FIDO"/>
    <property type="match status" value="1"/>
</dbReference>
<evidence type="ECO:0000256" key="2">
    <source>
        <dbReference type="PIRSR" id="PIRSR640198-2"/>
    </source>
</evidence>
<name>A0A0G1CGM7_9BACT</name>
<feature type="site" description="Important for autoinhibition of adenylyltransferase activity" evidence="3">
    <location>
        <position position="55"/>
    </location>
</feature>
<feature type="domain" description="Fido" evidence="4">
    <location>
        <begin position="102"/>
        <end position="252"/>
    </location>
</feature>
<dbReference type="EMBL" id="LCFD01000027">
    <property type="protein sequence ID" value="KKS84609.1"/>
    <property type="molecule type" value="Genomic_DNA"/>
</dbReference>
<organism evidence="5">
    <name type="scientific">Candidatus Gottesmanbacteria bacterium GW2011_GWB1_43_11</name>
    <dbReference type="NCBI Taxonomy" id="1618446"/>
    <lineage>
        <taxon>Bacteria</taxon>
        <taxon>Candidatus Gottesmaniibacteriota</taxon>
    </lineage>
</organism>
<dbReference type="InterPro" id="IPR036597">
    <property type="entry name" value="Fido-like_dom_sf"/>
</dbReference>
<feature type="binding site" evidence="2">
    <location>
        <begin position="193"/>
        <end position="200"/>
    </location>
    <ligand>
        <name>ATP</name>
        <dbReference type="ChEBI" id="CHEBI:30616"/>
    </ligand>
</feature>
<feature type="active site" evidence="1">
    <location>
        <position position="189"/>
    </location>
</feature>
<dbReference type="SUPFAM" id="SSF46785">
    <property type="entry name" value="Winged helix' DNA-binding domain"/>
    <property type="match status" value="1"/>
</dbReference>
<dbReference type="Gene3D" id="1.10.10.10">
    <property type="entry name" value="Winged helix-like DNA-binding domain superfamily/Winged helix DNA-binding domain"/>
    <property type="match status" value="1"/>
</dbReference>
<keyword evidence="2" id="KW-0067">ATP-binding</keyword>
<evidence type="ECO:0000259" key="4">
    <source>
        <dbReference type="PROSITE" id="PS51459"/>
    </source>
</evidence>
<dbReference type="Gene3D" id="1.10.3290.10">
    <property type="entry name" value="Fido-like domain"/>
    <property type="match status" value="1"/>
</dbReference>
<dbReference type="Pfam" id="PF02661">
    <property type="entry name" value="Fic"/>
    <property type="match status" value="1"/>
</dbReference>
<evidence type="ECO:0000256" key="1">
    <source>
        <dbReference type="PIRSR" id="PIRSR640198-1"/>
    </source>
</evidence>